<dbReference type="InterPro" id="IPR037461">
    <property type="entry name" value="CtCE2-like_dom"/>
</dbReference>
<dbReference type="PANTHER" id="PTHR37834:SF2">
    <property type="entry name" value="ESTERASE, SGNH HYDROLASE-TYPE"/>
    <property type="match status" value="1"/>
</dbReference>
<dbReference type="InterPro" id="IPR013830">
    <property type="entry name" value="SGNH_hydro"/>
</dbReference>
<dbReference type="Pfam" id="PF17996">
    <property type="entry name" value="CE2_N"/>
    <property type="match status" value="1"/>
</dbReference>
<proteinExistence type="predicted"/>
<evidence type="ECO:0000313" key="3">
    <source>
        <dbReference type="EMBL" id="GGC12997.1"/>
    </source>
</evidence>
<dbReference type="Gene3D" id="3.40.50.1110">
    <property type="entry name" value="SGNH hydrolase"/>
    <property type="match status" value="1"/>
</dbReference>
<dbReference type="InterPro" id="IPR040794">
    <property type="entry name" value="CE2_N"/>
</dbReference>
<protein>
    <submittedName>
        <fullName evidence="3">Acetylxylan esterase</fullName>
    </submittedName>
</protein>
<dbReference type="Pfam" id="PF13472">
    <property type="entry name" value="Lipase_GDSL_2"/>
    <property type="match status" value="1"/>
</dbReference>
<dbReference type="Proteomes" id="UP000597338">
    <property type="component" value="Unassembled WGS sequence"/>
</dbReference>
<evidence type="ECO:0000259" key="1">
    <source>
        <dbReference type="Pfam" id="PF13472"/>
    </source>
</evidence>
<feature type="domain" description="Carbohydrate esterase 2 N-terminal" evidence="2">
    <location>
        <begin position="2"/>
        <end position="96"/>
    </location>
</feature>
<feature type="domain" description="SGNH hydrolase-type esterase" evidence="1">
    <location>
        <begin position="104"/>
        <end position="283"/>
    </location>
</feature>
<dbReference type="CDD" id="cd01831">
    <property type="entry name" value="Endoglucanase_E_like"/>
    <property type="match status" value="1"/>
</dbReference>
<dbReference type="EMBL" id="BMIK01000001">
    <property type="protein sequence ID" value="GGC12997.1"/>
    <property type="molecule type" value="Genomic_DNA"/>
</dbReference>
<accession>A0ABQ1KWB0</accession>
<sequence>MPRFMYSGCTISAGFTGTSVAIKLMDDSLRNWFTVNLDDSLFTFESNDSSGFYQLAEHLPDTVHRISITRRTEWHGGNTSFAGFVLDQGKGLLLIPKLSRTLEFIGNSLTCGYGNEGESRKSHFEYRTENGYLAYGAIVARALNANYVAICRSGIGMYQSYGGDRDFVQPKLYDEIVVGSGARWNYRDNPPDVVVIELGANDLVKPLDSVLFVDAYVNFVKKLRTQYPEADIICASGPTLPGDNTLTFQTYVQAVYAQFAAIDKRIHYFHFGTIDANGSDWHPNLEEHQQMADALLPFIKDLKNW</sequence>
<dbReference type="InterPro" id="IPR052762">
    <property type="entry name" value="PCW_deacetylase/CE"/>
</dbReference>
<dbReference type="Gene3D" id="2.60.120.260">
    <property type="entry name" value="Galactose-binding domain-like"/>
    <property type="match status" value="1"/>
</dbReference>
<dbReference type="PANTHER" id="PTHR37834">
    <property type="entry name" value="GDSL-LIKE LIPASE/ACYLHYDROLASE DOMAIN PROTEIN (AFU_ORTHOLOGUE AFUA_2G00620)"/>
    <property type="match status" value="1"/>
</dbReference>
<dbReference type="InterPro" id="IPR036514">
    <property type="entry name" value="SGNH_hydro_sf"/>
</dbReference>
<gene>
    <name evidence="3" type="ORF">GCM10011386_00780</name>
</gene>
<evidence type="ECO:0000313" key="4">
    <source>
        <dbReference type="Proteomes" id="UP000597338"/>
    </source>
</evidence>
<comment type="caution">
    <text evidence="3">The sequence shown here is derived from an EMBL/GenBank/DDBJ whole genome shotgun (WGS) entry which is preliminary data.</text>
</comment>
<keyword evidence="4" id="KW-1185">Reference proteome</keyword>
<organism evidence="3 4">
    <name type="scientific">Parapedobacter defluvii</name>
    <dbReference type="NCBI Taxonomy" id="2045106"/>
    <lineage>
        <taxon>Bacteria</taxon>
        <taxon>Pseudomonadati</taxon>
        <taxon>Bacteroidota</taxon>
        <taxon>Sphingobacteriia</taxon>
        <taxon>Sphingobacteriales</taxon>
        <taxon>Sphingobacteriaceae</taxon>
        <taxon>Parapedobacter</taxon>
    </lineage>
</organism>
<evidence type="ECO:0000259" key="2">
    <source>
        <dbReference type="Pfam" id="PF17996"/>
    </source>
</evidence>
<dbReference type="SUPFAM" id="SSF52266">
    <property type="entry name" value="SGNH hydrolase"/>
    <property type="match status" value="1"/>
</dbReference>
<reference evidence="4" key="1">
    <citation type="journal article" date="2019" name="Int. J. Syst. Evol. Microbiol.">
        <title>The Global Catalogue of Microorganisms (GCM) 10K type strain sequencing project: providing services to taxonomists for standard genome sequencing and annotation.</title>
        <authorList>
            <consortium name="The Broad Institute Genomics Platform"/>
            <consortium name="The Broad Institute Genome Sequencing Center for Infectious Disease"/>
            <person name="Wu L."/>
            <person name="Ma J."/>
        </authorList>
    </citation>
    <scope>NUCLEOTIDE SEQUENCE [LARGE SCALE GENOMIC DNA]</scope>
    <source>
        <strain evidence="4">CGMCC 1.15342</strain>
    </source>
</reference>
<name>A0ABQ1KWB0_9SPHI</name>